<reference evidence="1" key="2">
    <citation type="submission" date="2015-07" db="EMBL/GenBank/DDBJ databases">
        <authorList>
            <person name="Noorani M."/>
        </authorList>
    </citation>
    <scope>NUCLEOTIDE SEQUENCE</scope>
    <source>
        <strain evidence="1">Yugu1</strain>
    </source>
</reference>
<dbReference type="EMBL" id="CM003536">
    <property type="protein sequence ID" value="RCV45889.1"/>
    <property type="molecule type" value="Genomic_DNA"/>
</dbReference>
<organism evidence="1">
    <name type="scientific">Setaria italica</name>
    <name type="common">Foxtail millet</name>
    <name type="synonym">Panicum italicum</name>
    <dbReference type="NCBI Taxonomy" id="4555"/>
    <lineage>
        <taxon>Eukaryota</taxon>
        <taxon>Viridiplantae</taxon>
        <taxon>Streptophyta</taxon>
        <taxon>Embryophyta</taxon>
        <taxon>Tracheophyta</taxon>
        <taxon>Spermatophyta</taxon>
        <taxon>Magnoliopsida</taxon>
        <taxon>Liliopsida</taxon>
        <taxon>Poales</taxon>
        <taxon>Poaceae</taxon>
        <taxon>PACMAD clade</taxon>
        <taxon>Panicoideae</taxon>
        <taxon>Panicodae</taxon>
        <taxon>Paniceae</taxon>
        <taxon>Cenchrinae</taxon>
        <taxon>Setaria</taxon>
    </lineage>
</organism>
<gene>
    <name evidence="1" type="ORF">SETIT_9G489800v2</name>
</gene>
<accession>A0A368SU17</accession>
<protein>
    <submittedName>
        <fullName evidence="1">Uncharacterized protein</fullName>
    </submittedName>
</protein>
<proteinExistence type="predicted"/>
<reference evidence="1" key="1">
    <citation type="journal article" date="2012" name="Nat. Biotechnol.">
        <title>Reference genome sequence of the model plant Setaria.</title>
        <authorList>
            <person name="Bennetzen J.L."/>
            <person name="Schmutz J."/>
            <person name="Wang H."/>
            <person name="Percifield R."/>
            <person name="Hawkins J."/>
            <person name="Pontaroli A.C."/>
            <person name="Estep M."/>
            <person name="Feng L."/>
            <person name="Vaughn J.N."/>
            <person name="Grimwood J."/>
            <person name="Jenkins J."/>
            <person name="Barry K."/>
            <person name="Lindquist E."/>
            <person name="Hellsten U."/>
            <person name="Deshpande S."/>
            <person name="Wang X."/>
            <person name="Wu X."/>
            <person name="Mitros T."/>
            <person name="Triplett J."/>
            <person name="Yang X."/>
            <person name="Ye C.Y."/>
            <person name="Mauro-Herrera M."/>
            <person name="Wang L."/>
            <person name="Li P."/>
            <person name="Sharma M."/>
            <person name="Sharma R."/>
            <person name="Ronald P.C."/>
            <person name="Panaud O."/>
            <person name="Kellogg E.A."/>
            <person name="Brutnell T.P."/>
            <person name="Doust A.N."/>
            <person name="Tuskan G.A."/>
            <person name="Rokhsar D."/>
            <person name="Devos K.M."/>
        </authorList>
    </citation>
    <scope>NUCLEOTIDE SEQUENCE [LARGE SCALE GENOMIC DNA]</scope>
    <source>
        <strain evidence="1">Yugu1</strain>
    </source>
</reference>
<name>A0A368SU17_SETIT</name>
<sequence>MMIGIPRSGGMQLNDEKAHLLETGSLYKYVVSILLMELHRK</sequence>
<evidence type="ECO:0000313" key="1">
    <source>
        <dbReference type="EMBL" id="RCV45889.1"/>
    </source>
</evidence>
<dbReference type="AlphaFoldDB" id="A0A368SU17"/>